<name>A0A098BSF2_9NOCA</name>
<evidence type="ECO:0000313" key="1">
    <source>
        <dbReference type="EMBL" id="CDZ91658.1"/>
    </source>
</evidence>
<dbReference type="EMBL" id="CCSD01000101">
    <property type="protein sequence ID" value="CDZ91658.1"/>
    <property type="molecule type" value="Genomic_DNA"/>
</dbReference>
<accession>A0A098BSF2</accession>
<organism evidence="1 2">
    <name type="scientific">Rhodococcus ruber</name>
    <dbReference type="NCBI Taxonomy" id="1830"/>
    <lineage>
        <taxon>Bacteria</taxon>
        <taxon>Bacillati</taxon>
        <taxon>Actinomycetota</taxon>
        <taxon>Actinomycetes</taxon>
        <taxon>Mycobacteriales</taxon>
        <taxon>Nocardiaceae</taxon>
        <taxon>Rhodococcus</taxon>
    </lineage>
</organism>
<sequence length="228" mass="24694">MRPRTSQRRFGALRVGFGTSSRPDSLDDREEGVAVLGTAVDLPSIDARVLDDDTLDHLGVLPTAARDGGVPVDHLVDDILGQFVVGHGRDRPFERLRGCHVGLLLREALVQRLALLFLPLRGAESVGTAPALRRVHDLVTVVVADFVGVEALAGAEGVAGAVFDTHDCDVPEPANAETRRFTGVGGRICRGDDHSEGVFPWTRTTSSSTSRNWWTRRRRCVRSRAATA</sequence>
<evidence type="ECO:0000313" key="2">
    <source>
        <dbReference type="Proteomes" id="UP000042997"/>
    </source>
</evidence>
<reference evidence="1 2" key="1">
    <citation type="journal article" date="2014" name="Genome Announc.">
        <title>Draft Genome Sequence of Propane- and Butane-Oxidizing Actinobacterium Rhodococcus ruber IEGM 231.</title>
        <authorList>
            <person name="Ivshina I.B."/>
            <person name="Kuyukina M.S."/>
            <person name="Krivoruchko A.V."/>
            <person name="Barbe V."/>
            <person name="Fischer C."/>
        </authorList>
    </citation>
    <scope>NUCLEOTIDE SEQUENCE [LARGE SCALE GENOMIC DNA]</scope>
</reference>
<protein>
    <submittedName>
        <fullName evidence="1">Uncharacterized protein</fullName>
    </submittedName>
</protein>
<dbReference type="AlphaFoldDB" id="A0A098BSF2"/>
<dbReference type="Proteomes" id="UP000042997">
    <property type="component" value="Unassembled WGS sequence"/>
</dbReference>
<proteinExistence type="predicted"/>
<gene>
    <name evidence="1" type="ORF">RHRU231_860039</name>
</gene>